<evidence type="ECO:0000256" key="5">
    <source>
        <dbReference type="ARBA" id="ARBA00023128"/>
    </source>
</evidence>
<comment type="subcellular location">
    <subcellularLocation>
        <location evidence="2">Membrane</location>
    </subcellularLocation>
    <subcellularLocation>
        <location evidence="1">Mitochondrion</location>
    </subcellularLocation>
</comment>
<keyword evidence="8" id="KW-0325">Glycoprotein</keyword>
<dbReference type="Gene3D" id="2.60.40.1180">
    <property type="entry name" value="Golgi alpha-mannosidase II"/>
    <property type="match status" value="2"/>
</dbReference>
<feature type="transmembrane region" description="Helical" evidence="11">
    <location>
        <begin position="24"/>
        <end position="47"/>
    </location>
</feature>
<dbReference type="EMBL" id="JI165346">
    <property type="protein sequence ID" value="ADY40986.1"/>
    <property type="molecule type" value="mRNA"/>
</dbReference>
<dbReference type="GO" id="GO:0005975">
    <property type="term" value="P:carbohydrate metabolic process"/>
    <property type="evidence" value="ECO:0007669"/>
    <property type="project" value="InterPro"/>
</dbReference>
<feature type="domain" description="Glycoside hydrolase family 31 TIM barrel" evidence="12">
    <location>
        <begin position="331"/>
        <end position="723"/>
    </location>
</feature>
<evidence type="ECO:0000256" key="2">
    <source>
        <dbReference type="ARBA" id="ARBA00004370"/>
    </source>
</evidence>
<evidence type="ECO:0000256" key="9">
    <source>
        <dbReference type="ARBA" id="ARBA00023295"/>
    </source>
</evidence>
<keyword evidence="11" id="KW-0812">Transmembrane</keyword>
<keyword evidence="6 11" id="KW-0472">Membrane</keyword>
<evidence type="ECO:0000256" key="7">
    <source>
        <dbReference type="ARBA" id="ARBA00023157"/>
    </source>
</evidence>
<dbReference type="Gene3D" id="1.10.10.140">
    <property type="entry name" value="Cytochrome c oxidase, subunit VIb"/>
    <property type="match status" value="1"/>
</dbReference>
<dbReference type="InterPro" id="IPR000519">
    <property type="entry name" value="P_trefoil_dom"/>
</dbReference>
<dbReference type="GO" id="GO:0016020">
    <property type="term" value="C:membrane"/>
    <property type="evidence" value="ECO:0007669"/>
    <property type="project" value="UniProtKB-SubCell"/>
</dbReference>
<keyword evidence="11" id="KW-1133">Transmembrane helix</keyword>
<dbReference type="SUPFAM" id="SSF47694">
    <property type="entry name" value="Cytochrome c oxidase subunit h"/>
    <property type="match status" value="1"/>
</dbReference>
<dbReference type="InterPro" id="IPR011013">
    <property type="entry name" value="Gal_mutarotase_sf_dom"/>
</dbReference>
<dbReference type="GO" id="GO:0005739">
    <property type="term" value="C:mitochondrion"/>
    <property type="evidence" value="ECO:0007669"/>
    <property type="project" value="UniProtKB-SubCell"/>
</dbReference>
<dbReference type="InterPro" id="IPR044913">
    <property type="entry name" value="P_trefoil_dom_sf"/>
</dbReference>
<keyword evidence="4" id="KW-0378">Hydrolase</keyword>
<dbReference type="Pfam" id="PF01055">
    <property type="entry name" value="Glyco_hydro_31_2nd"/>
    <property type="match status" value="1"/>
</dbReference>
<feature type="domain" description="Glycosyl hydrolase family 31 C-terminal" evidence="13">
    <location>
        <begin position="731"/>
        <end position="820"/>
    </location>
</feature>
<dbReference type="Pfam" id="PF21365">
    <property type="entry name" value="Glyco_hydro_31_3rd"/>
    <property type="match status" value="1"/>
</dbReference>
<dbReference type="SUPFAM" id="SSF74650">
    <property type="entry name" value="Galactose mutarotase-like"/>
    <property type="match status" value="1"/>
</dbReference>
<reference evidence="14" key="1">
    <citation type="journal article" date="2011" name="Genome Res.">
        <title>Deep small RNA sequencing from the nematode Ascaris reveals conservation, functional diversification, and novel developmental profiles.</title>
        <authorList>
            <person name="Wang J."/>
            <person name="Czech B."/>
            <person name="Crunk A."/>
            <person name="Wallace A."/>
            <person name="Mitreva M."/>
            <person name="Hannon G.J."/>
            <person name="Davis R.E."/>
        </authorList>
    </citation>
    <scope>NUCLEOTIDE SEQUENCE</scope>
</reference>
<dbReference type="GO" id="GO:0030246">
    <property type="term" value="F:carbohydrate binding"/>
    <property type="evidence" value="ECO:0007669"/>
    <property type="project" value="InterPro"/>
</dbReference>
<name>F1KSY2_ASCSU</name>
<evidence type="ECO:0000256" key="10">
    <source>
        <dbReference type="SAM" id="MobiDB-lite"/>
    </source>
</evidence>
<dbReference type="PANTHER" id="PTHR22762:SF133">
    <property type="entry name" value="P-TYPE DOMAIN-CONTAINING PROTEIN"/>
    <property type="match status" value="1"/>
</dbReference>
<dbReference type="Gene3D" id="2.60.40.1760">
    <property type="entry name" value="glycosyl hydrolase (family 31)"/>
    <property type="match status" value="1"/>
</dbReference>
<dbReference type="InterPro" id="IPR030458">
    <property type="entry name" value="Glyco_hydro_31_AS"/>
</dbReference>
<sequence length="1129" mass="129539">MDGYAQRRSKVSCKRSQMKSSVNAMHPTFTIIIGMLCVPFTDAYIYLTIPLRLRLPGYGIDCIPERKESVLEAECFRRGCIWNNSAVGTVPACTFPSNTGFLVEKVVGDVTFLRKNRGGARNPYGQDLQLSFTPKRFGAALNVRITDRENTRFKTVDYVEFAYQKPKSSERLTIKQRKSGFFYFTVVRKSTGAVIWDTSIGGLLFADQYIQIATKLPTSKIYGFGENIHQTLKHDFTNYTTWGMFARDEFPNSREKDGKNLYGVHGFYLGLEKDNKAHGVLILNSNAQEVTTMPGPALVFRTIGGMLDLYFFPGPTPEEVIQQYLALIGKPALPAYYALGFQLSRYGYENLDHLKSVVEEVRNADIPLDVIYADIEYMDRYNDFSVGEQWNGLDEYIKAVKKDGIRTFLIFDCGIRADDDAFARALQRGAAFIEWERVDQVPRHIQDMYPKAKNTKIMLAVVWPDGHTAFPDFYDKEGTTAAWWKEEFIKFHQESLQFDGIWIDMNEPAAFGTNEERPWYFDYADHPNITSLRCPLTGNDSHYDSPPFKTFNVYTYGDNAHLSTKTLCMLAMTARGKARFYDTKSLYGLAETVATFDALHMSTGKRGAMISRSTFPSSGRYGGHWLGDNSATWEDLRTSVIGVQEFNMFGIPYVGSDICGFLGDSNEELCLRWHQLGAFHPFARNHNDRASRAQHPTVWPIVAAATRKALQFRYYYLPYLYSLHFEASLYGNTVVRPVFFEFPEDEHTHNLSYQFLWGSSIMFIPVVYQGAYVVDAYIPNAVWYSIRQSDYGNVIDSGMRTFYAPLHDMLPVLVRGGSIILRQEQSVTTFAARQNTFDLLIALDEKQQASGRFYWDEGEDIVTSFEQHSYFHWIANFSVIATHAIVKIVCVRGSAVGVDVPSLDKIDILGYKYLAIPSYVILNGKRLLVDTITDDNGLLILMPEIRIASRSITIMWNVGDTKEQKESDDSLNSPFEGRKFNENESNANGDSKNNDEKQPYIEIKQFEKKMVSEMEVPPTTAERLEILRQKEEGLRHPDSPDWFNRDYNEKLKESLMWAAPYDARFPQVRKQRQCFAYYVDFHRCLELMGADYKPCKFFKNVYKDLCPNFWVEKWDELVEEGRFPAKFDR</sequence>
<comment type="similarity">
    <text evidence="3">Belongs to the glycosyl hydrolase 31 family.</text>
</comment>
<dbReference type="CDD" id="cd06602">
    <property type="entry name" value="GH31_MGAM_SI_GAA"/>
    <property type="match status" value="1"/>
</dbReference>
<dbReference type="SUPFAM" id="SSF57492">
    <property type="entry name" value="Trefoil"/>
    <property type="match status" value="1"/>
</dbReference>
<dbReference type="Gene3D" id="3.20.20.80">
    <property type="entry name" value="Glycosidases"/>
    <property type="match status" value="1"/>
</dbReference>
<dbReference type="Gene3D" id="4.10.110.10">
    <property type="entry name" value="Spasmolytic Protein, domain 1"/>
    <property type="match status" value="1"/>
</dbReference>
<dbReference type="Pfam" id="PF02297">
    <property type="entry name" value="COX6B"/>
    <property type="match status" value="1"/>
</dbReference>
<dbReference type="PANTHER" id="PTHR22762">
    <property type="entry name" value="ALPHA-GLUCOSIDASE"/>
    <property type="match status" value="1"/>
</dbReference>
<dbReference type="AlphaFoldDB" id="F1KSY2"/>
<dbReference type="InterPro" id="IPR036549">
    <property type="entry name" value="CX6/COA6-like_sf"/>
</dbReference>
<evidence type="ECO:0000256" key="11">
    <source>
        <dbReference type="SAM" id="Phobius"/>
    </source>
</evidence>
<dbReference type="GO" id="GO:0004558">
    <property type="term" value="F:alpha-1,4-glucosidase activity"/>
    <property type="evidence" value="ECO:0007669"/>
    <property type="project" value="TreeGrafter"/>
</dbReference>
<keyword evidence="5" id="KW-0496">Mitochondrion</keyword>
<dbReference type="SUPFAM" id="SSF51445">
    <property type="entry name" value="(Trans)glycosidases"/>
    <property type="match status" value="1"/>
</dbReference>
<evidence type="ECO:0000256" key="6">
    <source>
        <dbReference type="ARBA" id="ARBA00023136"/>
    </source>
</evidence>
<feature type="region of interest" description="Disordered" evidence="10">
    <location>
        <begin position="963"/>
        <end position="999"/>
    </location>
</feature>
<evidence type="ECO:0000259" key="12">
    <source>
        <dbReference type="Pfam" id="PF01055"/>
    </source>
</evidence>
<keyword evidence="7" id="KW-1015">Disulfide bond</keyword>
<dbReference type="CDD" id="cd14752">
    <property type="entry name" value="GH31_N"/>
    <property type="match status" value="1"/>
</dbReference>
<dbReference type="InterPro" id="IPR048395">
    <property type="entry name" value="Glyco_hydro_31_C"/>
</dbReference>
<protein>
    <submittedName>
        <fullName evidence="14">Sucrase-isomaltase</fullName>
    </submittedName>
</protein>
<dbReference type="InterPro" id="IPR017853">
    <property type="entry name" value="GH"/>
</dbReference>
<evidence type="ECO:0000259" key="13">
    <source>
        <dbReference type="Pfam" id="PF21365"/>
    </source>
</evidence>
<dbReference type="InterPro" id="IPR048280">
    <property type="entry name" value="COX6B-like"/>
</dbReference>
<evidence type="ECO:0000256" key="1">
    <source>
        <dbReference type="ARBA" id="ARBA00004173"/>
    </source>
</evidence>
<dbReference type="SUPFAM" id="SSF51011">
    <property type="entry name" value="Glycosyl hydrolase domain"/>
    <property type="match status" value="1"/>
</dbReference>
<evidence type="ECO:0000313" key="14">
    <source>
        <dbReference type="EMBL" id="ADY40986.1"/>
    </source>
</evidence>
<dbReference type="InterPro" id="IPR000322">
    <property type="entry name" value="Glyco_hydro_31_TIM"/>
</dbReference>
<proteinExistence type="evidence at transcript level"/>
<dbReference type="PROSITE" id="PS00129">
    <property type="entry name" value="GLYCOSYL_HYDROL_F31_1"/>
    <property type="match status" value="1"/>
</dbReference>
<evidence type="ECO:0000256" key="3">
    <source>
        <dbReference type="ARBA" id="ARBA00007806"/>
    </source>
</evidence>
<evidence type="ECO:0000256" key="4">
    <source>
        <dbReference type="ARBA" id="ARBA00022801"/>
    </source>
</evidence>
<organism evidence="14">
    <name type="scientific">Ascaris suum</name>
    <name type="common">Pig roundworm</name>
    <name type="synonym">Ascaris lumbricoides</name>
    <dbReference type="NCBI Taxonomy" id="6253"/>
    <lineage>
        <taxon>Eukaryota</taxon>
        <taxon>Metazoa</taxon>
        <taxon>Ecdysozoa</taxon>
        <taxon>Nematoda</taxon>
        <taxon>Chromadorea</taxon>
        <taxon>Rhabditida</taxon>
        <taxon>Spirurina</taxon>
        <taxon>Ascaridomorpha</taxon>
        <taxon>Ascaridoidea</taxon>
        <taxon>Ascarididae</taxon>
        <taxon>Ascaris</taxon>
    </lineage>
</organism>
<dbReference type="CDD" id="cd00111">
    <property type="entry name" value="Trefoil"/>
    <property type="match status" value="1"/>
</dbReference>
<keyword evidence="9" id="KW-0326">Glycosidase</keyword>
<dbReference type="CDD" id="cd00926">
    <property type="entry name" value="Cyt_c_Oxidase_VIb"/>
    <property type="match status" value="1"/>
</dbReference>
<evidence type="ECO:0000256" key="8">
    <source>
        <dbReference type="ARBA" id="ARBA00023180"/>
    </source>
</evidence>
<dbReference type="InterPro" id="IPR013780">
    <property type="entry name" value="Glyco_hydro_b"/>
</dbReference>
<accession>F1KSY2</accession>